<name>A0A8T1VDY1_9STRA</name>
<evidence type="ECO:0000313" key="2">
    <source>
        <dbReference type="Proteomes" id="UP000694044"/>
    </source>
</evidence>
<dbReference type="AlphaFoldDB" id="A0A8T1VDY1"/>
<protein>
    <submittedName>
        <fullName evidence="1">Uncharacterized protein</fullName>
    </submittedName>
</protein>
<evidence type="ECO:0000313" key="1">
    <source>
        <dbReference type="EMBL" id="KAG7378308.1"/>
    </source>
</evidence>
<reference evidence="1" key="1">
    <citation type="submission" date="2021-02" db="EMBL/GenBank/DDBJ databases">
        <authorList>
            <person name="Palmer J.M."/>
        </authorList>
    </citation>
    <scope>NUCLEOTIDE SEQUENCE</scope>
    <source>
        <strain evidence="1">SCRP734</strain>
    </source>
</reference>
<organism evidence="1 2">
    <name type="scientific">Phytophthora pseudosyringae</name>
    <dbReference type="NCBI Taxonomy" id="221518"/>
    <lineage>
        <taxon>Eukaryota</taxon>
        <taxon>Sar</taxon>
        <taxon>Stramenopiles</taxon>
        <taxon>Oomycota</taxon>
        <taxon>Peronosporomycetes</taxon>
        <taxon>Peronosporales</taxon>
        <taxon>Peronosporaceae</taxon>
        <taxon>Phytophthora</taxon>
    </lineage>
</organism>
<accession>A0A8T1VDY1</accession>
<gene>
    <name evidence="1" type="ORF">PHYPSEUDO_010265</name>
</gene>
<sequence length="81" mass="9087">MILCKAIVKLLEFGRVDRVRNLEVALNPRGERPPVSDGYVERTTPPYRLSAESAQKFMSSSTAFNRNVKWLDPGELHAVSA</sequence>
<proteinExistence type="predicted"/>
<keyword evidence="2" id="KW-1185">Reference proteome</keyword>
<dbReference type="Proteomes" id="UP000694044">
    <property type="component" value="Unassembled WGS sequence"/>
</dbReference>
<comment type="caution">
    <text evidence="1">The sequence shown here is derived from an EMBL/GenBank/DDBJ whole genome shotgun (WGS) entry which is preliminary data.</text>
</comment>
<dbReference type="EMBL" id="JAGDFM010000435">
    <property type="protein sequence ID" value="KAG7378308.1"/>
    <property type="molecule type" value="Genomic_DNA"/>
</dbReference>